<protein>
    <recommendedName>
        <fullName evidence="1">WW domain-containing protein</fullName>
    </recommendedName>
</protein>
<evidence type="ECO:0000259" key="1">
    <source>
        <dbReference type="PROSITE" id="PS50020"/>
    </source>
</evidence>
<dbReference type="PROSITE" id="PS50020">
    <property type="entry name" value="WW_DOMAIN_2"/>
    <property type="match status" value="1"/>
</dbReference>
<evidence type="ECO:0000313" key="4">
    <source>
        <dbReference type="Proteomes" id="UP000677228"/>
    </source>
</evidence>
<accession>A0A8S2FAG5</accession>
<dbReference type="AlphaFoldDB" id="A0A8S2FAG5"/>
<evidence type="ECO:0000313" key="3">
    <source>
        <dbReference type="EMBL" id="CAF4208663.1"/>
    </source>
</evidence>
<proteinExistence type="predicted"/>
<name>A0A8S2FAG5_9BILA</name>
<evidence type="ECO:0000313" key="2">
    <source>
        <dbReference type="EMBL" id="CAF1401458.1"/>
    </source>
</evidence>
<gene>
    <name evidence="2" type="ORF">OVA965_LOCUS33060</name>
    <name evidence="3" type="ORF">TMI583_LOCUS33937</name>
</gene>
<dbReference type="InterPro" id="IPR001202">
    <property type="entry name" value="WW_dom"/>
</dbReference>
<reference evidence="2" key="1">
    <citation type="submission" date="2021-02" db="EMBL/GenBank/DDBJ databases">
        <authorList>
            <person name="Nowell W R."/>
        </authorList>
    </citation>
    <scope>NUCLEOTIDE SEQUENCE</scope>
</reference>
<feature type="domain" description="WW" evidence="1">
    <location>
        <begin position="32"/>
        <end position="64"/>
    </location>
</feature>
<dbReference type="Gene3D" id="2.20.70.10">
    <property type="match status" value="1"/>
</dbReference>
<dbReference type="EMBL" id="CAJNOK010026350">
    <property type="protein sequence ID" value="CAF1401458.1"/>
    <property type="molecule type" value="Genomic_DNA"/>
</dbReference>
<dbReference type="SUPFAM" id="SSF51045">
    <property type="entry name" value="WW domain"/>
    <property type="match status" value="1"/>
</dbReference>
<feature type="non-terminal residue" evidence="2">
    <location>
        <position position="1"/>
    </location>
</feature>
<dbReference type="Proteomes" id="UP000682733">
    <property type="component" value="Unassembled WGS sequence"/>
</dbReference>
<comment type="caution">
    <text evidence="2">The sequence shown here is derived from an EMBL/GenBank/DDBJ whole genome shotgun (WGS) entry which is preliminary data.</text>
</comment>
<dbReference type="Pfam" id="PF00397">
    <property type="entry name" value="WW"/>
    <property type="match status" value="1"/>
</dbReference>
<organism evidence="2 4">
    <name type="scientific">Didymodactylos carnosus</name>
    <dbReference type="NCBI Taxonomy" id="1234261"/>
    <lineage>
        <taxon>Eukaryota</taxon>
        <taxon>Metazoa</taxon>
        <taxon>Spiralia</taxon>
        <taxon>Gnathifera</taxon>
        <taxon>Rotifera</taxon>
        <taxon>Eurotatoria</taxon>
        <taxon>Bdelloidea</taxon>
        <taxon>Philodinida</taxon>
        <taxon>Philodinidae</taxon>
        <taxon>Didymodactylos</taxon>
    </lineage>
</organism>
<dbReference type="Proteomes" id="UP000677228">
    <property type="component" value="Unassembled WGS sequence"/>
</dbReference>
<sequence length="64" mass="7474">RHSALILYFITERCAVRGGEAAVINVEPTDDICLPKGWTKQWSKIQEKFYFFNYDTGESIWESD</sequence>
<dbReference type="InterPro" id="IPR036020">
    <property type="entry name" value="WW_dom_sf"/>
</dbReference>
<dbReference type="EMBL" id="CAJOBA010048078">
    <property type="protein sequence ID" value="CAF4208663.1"/>
    <property type="molecule type" value="Genomic_DNA"/>
</dbReference>